<dbReference type="InterPro" id="IPR003660">
    <property type="entry name" value="HAMP_dom"/>
</dbReference>
<evidence type="ECO:0000256" key="2">
    <source>
        <dbReference type="ARBA" id="ARBA00004651"/>
    </source>
</evidence>
<keyword evidence="12" id="KW-1133">Transmembrane helix</keyword>
<organism evidence="15 16">
    <name type="scientific">Domibacillus iocasae</name>
    <dbReference type="NCBI Taxonomy" id="1714016"/>
    <lineage>
        <taxon>Bacteria</taxon>
        <taxon>Bacillati</taxon>
        <taxon>Bacillota</taxon>
        <taxon>Bacilli</taxon>
        <taxon>Bacillales</taxon>
        <taxon>Bacillaceae</taxon>
        <taxon>Domibacillus</taxon>
    </lineage>
</organism>
<dbReference type="GO" id="GO:0005886">
    <property type="term" value="C:plasma membrane"/>
    <property type="evidence" value="ECO:0007669"/>
    <property type="project" value="UniProtKB-SubCell"/>
</dbReference>
<dbReference type="Gene3D" id="3.30.450.20">
    <property type="entry name" value="PAS domain"/>
    <property type="match status" value="1"/>
</dbReference>
<dbReference type="InterPro" id="IPR003661">
    <property type="entry name" value="HisK_dim/P_dom"/>
</dbReference>
<keyword evidence="11 12" id="KW-0472">Membrane</keyword>
<comment type="caution">
    <text evidence="15">The sequence shown here is derived from an EMBL/GenBank/DDBJ whole genome shotgun (WGS) entry which is preliminary data.</text>
</comment>
<accession>A0A1E7DLA0</accession>
<dbReference type="SMART" id="SM00388">
    <property type="entry name" value="HisKA"/>
    <property type="match status" value="1"/>
</dbReference>
<evidence type="ECO:0000259" key="13">
    <source>
        <dbReference type="PROSITE" id="PS50109"/>
    </source>
</evidence>
<feature type="domain" description="HAMP" evidence="14">
    <location>
        <begin position="207"/>
        <end position="259"/>
    </location>
</feature>
<dbReference type="PANTHER" id="PTHR43065">
    <property type="entry name" value="SENSOR HISTIDINE KINASE"/>
    <property type="match status" value="1"/>
</dbReference>
<sequence length="598" mass="67812">MKKRFIHMSFRHKILTVLLVNTLLLSGFSLVFVQSIEDVQTVGHRINKTDIPEVVWISYWKEDINIKKYIVESYLSGSSGGTLIGAYEEQDEKTVQPISGQKVAIPKTLEPFSRDIDRLDFLIENNVKGLLLNGNNEKAAAYVTEQYLPELNRLKVELEEKEAAALSSLSGRANRFSEIIKTALLVLLFFTTVALILSIYGAYWISRGLTKPIEKMIRSVDAIASGHYGLIVTAAEQEELKTVTDSINKMSVRLKESFETITAGKVYREQILNSLPVGIITSDDKTGLFSLNTFAKHLLNTQEDTFQYLAETDFNQNKAFWHILRSKRICQNEKISFSMNEKLYQLLVSQTELFNDQEERIGRIFYFIDFTQVNELEQRMRQSEKLAVLGEMAAGAAHEIRNPLAVIQGFLTLMENSFSDKEKEQYYIPLVLKELGRINAIIENMLLMSKPEAPILKEVRLEDLIRDILPLITQSAEKDIEFTLALDPQLLHVDPNQMKQIFHNLIRNSMEAIEEKGHISIQSTVENGWYRIDLQDTGPGITEQMQKTLFDPFSTSKEGGTGLGLPLVQRMIESHGGTINLTSTSEAGTTFCILLPIE</sequence>
<evidence type="ECO:0000256" key="1">
    <source>
        <dbReference type="ARBA" id="ARBA00000085"/>
    </source>
</evidence>
<dbReference type="RefSeq" id="WP_069939640.1">
    <property type="nucleotide sequence ID" value="NZ_MAMP01000024.1"/>
</dbReference>
<dbReference type="STRING" id="1714016.BA724_12270"/>
<dbReference type="Gene3D" id="3.30.565.10">
    <property type="entry name" value="Histidine kinase-like ATPase, C-terminal domain"/>
    <property type="match status" value="1"/>
</dbReference>
<dbReference type="Proteomes" id="UP000095658">
    <property type="component" value="Unassembled WGS sequence"/>
</dbReference>
<dbReference type="SMART" id="SM00387">
    <property type="entry name" value="HATPase_c"/>
    <property type="match status" value="1"/>
</dbReference>
<dbReference type="EMBL" id="MAMP01000024">
    <property type="protein sequence ID" value="OES43862.1"/>
    <property type="molecule type" value="Genomic_DNA"/>
</dbReference>
<evidence type="ECO:0000256" key="9">
    <source>
        <dbReference type="ARBA" id="ARBA00022840"/>
    </source>
</evidence>
<dbReference type="EC" id="2.7.13.3" evidence="3"/>
<feature type="domain" description="Histidine kinase" evidence="13">
    <location>
        <begin position="395"/>
        <end position="598"/>
    </location>
</feature>
<evidence type="ECO:0000256" key="8">
    <source>
        <dbReference type="ARBA" id="ARBA00022777"/>
    </source>
</evidence>
<keyword evidence="10" id="KW-0902">Two-component regulatory system</keyword>
<name>A0A1E7DLA0_9BACI</name>
<keyword evidence="4" id="KW-1003">Cell membrane</keyword>
<dbReference type="SUPFAM" id="SSF47384">
    <property type="entry name" value="Homodimeric domain of signal transducing histidine kinase"/>
    <property type="match status" value="1"/>
</dbReference>
<comment type="subcellular location">
    <subcellularLocation>
        <location evidence="2">Cell membrane</location>
        <topology evidence="2">Multi-pass membrane protein</topology>
    </subcellularLocation>
</comment>
<proteinExistence type="predicted"/>
<gene>
    <name evidence="15" type="ORF">BA724_12270</name>
</gene>
<evidence type="ECO:0000259" key="14">
    <source>
        <dbReference type="PROSITE" id="PS50885"/>
    </source>
</evidence>
<evidence type="ECO:0000256" key="7">
    <source>
        <dbReference type="ARBA" id="ARBA00022741"/>
    </source>
</evidence>
<dbReference type="AlphaFoldDB" id="A0A1E7DLA0"/>
<dbReference type="SMART" id="SM00304">
    <property type="entry name" value="HAMP"/>
    <property type="match status" value="1"/>
</dbReference>
<protein>
    <recommendedName>
        <fullName evidence="3">histidine kinase</fullName>
        <ecNumber evidence="3">2.7.13.3</ecNumber>
    </recommendedName>
</protein>
<keyword evidence="9" id="KW-0067">ATP-binding</keyword>
<dbReference type="CDD" id="cd06225">
    <property type="entry name" value="HAMP"/>
    <property type="match status" value="1"/>
</dbReference>
<dbReference type="GO" id="GO:0000155">
    <property type="term" value="F:phosphorelay sensor kinase activity"/>
    <property type="evidence" value="ECO:0007669"/>
    <property type="project" value="InterPro"/>
</dbReference>
<keyword evidence="8 15" id="KW-0418">Kinase</keyword>
<dbReference type="CDD" id="cd00082">
    <property type="entry name" value="HisKA"/>
    <property type="match status" value="1"/>
</dbReference>
<dbReference type="PROSITE" id="PS50109">
    <property type="entry name" value="HIS_KIN"/>
    <property type="match status" value="1"/>
</dbReference>
<comment type="catalytic activity">
    <reaction evidence="1">
        <text>ATP + protein L-histidine = ADP + protein N-phospho-L-histidine.</text>
        <dbReference type="EC" id="2.7.13.3"/>
    </reaction>
</comment>
<dbReference type="InterPro" id="IPR036890">
    <property type="entry name" value="HATPase_C_sf"/>
</dbReference>
<dbReference type="InterPro" id="IPR004358">
    <property type="entry name" value="Sig_transdc_His_kin-like_C"/>
</dbReference>
<dbReference type="PROSITE" id="PS50885">
    <property type="entry name" value="HAMP"/>
    <property type="match status" value="1"/>
</dbReference>
<dbReference type="PRINTS" id="PR00344">
    <property type="entry name" value="BCTRLSENSOR"/>
</dbReference>
<feature type="transmembrane region" description="Helical" evidence="12">
    <location>
        <begin position="183"/>
        <end position="206"/>
    </location>
</feature>
<evidence type="ECO:0000256" key="10">
    <source>
        <dbReference type="ARBA" id="ARBA00023012"/>
    </source>
</evidence>
<evidence type="ECO:0000256" key="5">
    <source>
        <dbReference type="ARBA" id="ARBA00022553"/>
    </source>
</evidence>
<dbReference type="Gene3D" id="6.10.340.10">
    <property type="match status" value="1"/>
</dbReference>
<reference evidence="15 16" key="1">
    <citation type="submission" date="2016-06" db="EMBL/GenBank/DDBJ databases">
        <title>Domibacillus iocasae genome sequencing.</title>
        <authorList>
            <person name="Verma A."/>
            <person name="Pal Y."/>
            <person name="Ojha A.K."/>
            <person name="Krishnamurthi S."/>
        </authorList>
    </citation>
    <scope>NUCLEOTIDE SEQUENCE [LARGE SCALE GENOMIC DNA]</scope>
    <source>
        <strain evidence="15 16">DSM 29979</strain>
    </source>
</reference>
<keyword evidence="12" id="KW-0812">Transmembrane</keyword>
<dbReference type="GO" id="GO:0005524">
    <property type="term" value="F:ATP binding"/>
    <property type="evidence" value="ECO:0007669"/>
    <property type="project" value="UniProtKB-KW"/>
</dbReference>
<evidence type="ECO:0000256" key="11">
    <source>
        <dbReference type="ARBA" id="ARBA00023136"/>
    </source>
</evidence>
<evidence type="ECO:0000256" key="12">
    <source>
        <dbReference type="SAM" id="Phobius"/>
    </source>
</evidence>
<evidence type="ECO:0000256" key="6">
    <source>
        <dbReference type="ARBA" id="ARBA00022679"/>
    </source>
</evidence>
<dbReference type="Gene3D" id="1.10.287.130">
    <property type="match status" value="1"/>
</dbReference>
<dbReference type="SUPFAM" id="SSF158472">
    <property type="entry name" value="HAMP domain-like"/>
    <property type="match status" value="1"/>
</dbReference>
<keyword evidence="6" id="KW-0808">Transferase</keyword>
<dbReference type="SUPFAM" id="SSF55874">
    <property type="entry name" value="ATPase domain of HSP90 chaperone/DNA topoisomerase II/histidine kinase"/>
    <property type="match status" value="1"/>
</dbReference>
<dbReference type="InterPro" id="IPR005467">
    <property type="entry name" value="His_kinase_dom"/>
</dbReference>
<keyword evidence="16" id="KW-1185">Reference proteome</keyword>
<dbReference type="OrthoDB" id="9815750at2"/>
<dbReference type="Pfam" id="PF02518">
    <property type="entry name" value="HATPase_c"/>
    <property type="match status" value="1"/>
</dbReference>
<keyword evidence="7" id="KW-0547">Nucleotide-binding</keyword>
<dbReference type="InterPro" id="IPR036097">
    <property type="entry name" value="HisK_dim/P_sf"/>
</dbReference>
<dbReference type="InterPro" id="IPR003594">
    <property type="entry name" value="HATPase_dom"/>
</dbReference>
<dbReference type="Pfam" id="PF00512">
    <property type="entry name" value="HisKA"/>
    <property type="match status" value="1"/>
</dbReference>
<keyword evidence="5" id="KW-0597">Phosphoprotein</keyword>
<evidence type="ECO:0000313" key="15">
    <source>
        <dbReference type="EMBL" id="OES43862.1"/>
    </source>
</evidence>
<evidence type="ECO:0000256" key="4">
    <source>
        <dbReference type="ARBA" id="ARBA00022475"/>
    </source>
</evidence>
<dbReference type="PANTHER" id="PTHR43065:SF10">
    <property type="entry name" value="PEROXIDE STRESS-ACTIVATED HISTIDINE KINASE MAK3"/>
    <property type="match status" value="1"/>
</dbReference>
<evidence type="ECO:0000313" key="16">
    <source>
        <dbReference type="Proteomes" id="UP000095658"/>
    </source>
</evidence>
<evidence type="ECO:0000256" key="3">
    <source>
        <dbReference type="ARBA" id="ARBA00012438"/>
    </source>
</evidence>